<evidence type="ECO:0000313" key="3">
    <source>
        <dbReference type="EMBL" id="KNB73631.1"/>
    </source>
</evidence>
<sequence>MSVVQHGNAFIRPVRLEDADAIWELECEIVREGEYFIAVSEEFDKTVEQQREWISRVLESDRETIFVAEIDGGVVGVIGFSSPNRKRLAHTGSIMMMISKEHRSKGLGRVLLQELLAWAEQHPLIEKVSLGVLSTNHRAIALYQKMGFIEEGRKVKEFKMSENEYVDDVLMYKFV</sequence>
<evidence type="ECO:0000313" key="2">
    <source>
        <dbReference type="EMBL" id="GED69538.1"/>
    </source>
</evidence>
<evidence type="ECO:0000259" key="1">
    <source>
        <dbReference type="PROSITE" id="PS51186"/>
    </source>
</evidence>
<gene>
    <name evidence="3" type="ORF">ADS79_06740</name>
    <name evidence="2" type="ORF">BRE01_32400</name>
</gene>
<dbReference type="PROSITE" id="PS51186">
    <property type="entry name" value="GNAT"/>
    <property type="match status" value="1"/>
</dbReference>
<dbReference type="PANTHER" id="PTHR43415:SF3">
    <property type="entry name" value="GNAT-FAMILY ACETYLTRANSFERASE"/>
    <property type="match status" value="1"/>
</dbReference>
<dbReference type="GO" id="GO:0016747">
    <property type="term" value="F:acyltransferase activity, transferring groups other than amino-acyl groups"/>
    <property type="evidence" value="ECO:0007669"/>
    <property type="project" value="InterPro"/>
</dbReference>
<reference evidence="2 5" key="3">
    <citation type="submission" date="2019-06" db="EMBL/GenBank/DDBJ databases">
        <title>Whole genome shotgun sequence of Brevibacillus reuszeri NBRC 15719.</title>
        <authorList>
            <person name="Hosoyama A."/>
            <person name="Uohara A."/>
            <person name="Ohji S."/>
            <person name="Ichikawa N."/>
        </authorList>
    </citation>
    <scope>NUCLEOTIDE SEQUENCE [LARGE SCALE GENOMIC DNA]</scope>
    <source>
        <strain evidence="2 5">NBRC 15719</strain>
    </source>
</reference>
<reference evidence="4" key="1">
    <citation type="submission" date="2015-07" db="EMBL/GenBank/DDBJ databases">
        <title>Genome sequencing project for genomic taxonomy and phylogenomics of Bacillus-like bacteria.</title>
        <authorList>
            <person name="Liu B."/>
            <person name="Wang J."/>
            <person name="Zhu Y."/>
            <person name="Liu G."/>
            <person name="Chen Q."/>
            <person name="Chen Z."/>
            <person name="Lan J."/>
            <person name="Che J."/>
            <person name="Ge C."/>
            <person name="Shi H."/>
            <person name="Pan Z."/>
            <person name="Liu X."/>
        </authorList>
    </citation>
    <scope>NUCLEOTIDE SEQUENCE [LARGE SCALE GENOMIC DNA]</scope>
    <source>
        <strain evidence="4">DSM 9887</strain>
    </source>
</reference>
<proteinExistence type="predicted"/>
<dbReference type="PANTHER" id="PTHR43415">
    <property type="entry name" value="SPERMIDINE N(1)-ACETYLTRANSFERASE"/>
    <property type="match status" value="1"/>
</dbReference>
<comment type="caution">
    <text evidence="3">The sequence shown here is derived from an EMBL/GenBank/DDBJ whole genome shotgun (WGS) entry which is preliminary data.</text>
</comment>
<dbReference type="AlphaFoldDB" id="A0A0K9YY93"/>
<dbReference type="OrthoDB" id="948250at2"/>
<keyword evidence="5" id="KW-1185">Reference proteome</keyword>
<organism evidence="3 4">
    <name type="scientific">Brevibacillus reuszeri</name>
    <dbReference type="NCBI Taxonomy" id="54915"/>
    <lineage>
        <taxon>Bacteria</taxon>
        <taxon>Bacillati</taxon>
        <taxon>Bacillota</taxon>
        <taxon>Bacilli</taxon>
        <taxon>Bacillales</taxon>
        <taxon>Paenibacillaceae</taxon>
        <taxon>Brevibacillus</taxon>
    </lineage>
</organism>
<keyword evidence="3" id="KW-0808">Transferase</keyword>
<dbReference type="PATRIC" id="fig|54915.3.peg.6772"/>
<dbReference type="Gene3D" id="3.40.630.30">
    <property type="match status" value="1"/>
</dbReference>
<dbReference type="CDD" id="cd04301">
    <property type="entry name" value="NAT_SF"/>
    <property type="match status" value="1"/>
</dbReference>
<dbReference type="InterPro" id="IPR016181">
    <property type="entry name" value="Acyl_CoA_acyltransferase"/>
</dbReference>
<evidence type="ECO:0000313" key="5">
    <source>
        <dbReference type="Proteomes" id="UP000319578"/>
    </source>
</evidence>
<name>A0A0K9YY93_9BACL</name>
<dbReference type="InterPro" id="IPR000182">
    <property type="entry name" value="GNAT_dom"/>
</dbReference>
<dbReference type="EMBL" id="LGIQ01000005">
    <property type="protein sequence ID" value="KNB73631.1"/>
    <property type="molecule type" value="Genomic_DNA"/>
</dbReference>
<accession>A0A0K9YY93</accession>
<feature type="domain" description="N-acetyltransferase" evidence="1">
    <location>
        <begin position="9"/>
        <end position="175"/>
    </location>
</feature>
<dbReference type="Pfam" id="PF00583">
    <property type="entry name" value="Acetyltransf_1"/>
    <property type="match status" value="1"/>
</dbReference>
<dbReference type="RefSeq" id="WP_049737638.1">
    <property type="nucleotide sequence ID" value="NZ_BJON01000013.1"/>
</dbReference>
<evidence type="ECO:0000313" key="4">
    <source>
        <dbReference type="Proteomes" id="UP000036834"/>
    </source>
</evidence>
<dbReference type="Proteomes" id="UP000036834">
    <property type="component" value="Unassembled WGS sequence"/>
</dbReference>
<dbReference type="SUPFAM" id="SSF55729">
    <property type="entry name" value="Acyl-CoA N-acyltransferases (Nat)"/>
    <property type="match status" value="1"/>
</dbReference>
<reference evidence="3" key="2">
    <citation type="submission" date="2015-07" db="EMBL/GenBank/DDBJ databases">
        <title>MeaNS - Measles Nucleotide Surveillance Program.</title>
        <authorList>
            <person name="Tran T."/>
            <person name="Druce J."/>
        </authorList>
    </citation>
    <scope>NUCLEOTIDE SEQUENCE</scope>
    <source>
        <strain evidence="3">DSM 9887</strain>
    </source>
</reference>
<dbReference type="Proteomes" id="UP000319578">
    <property type="component" value="Unassembled WGS sequence"/>
</dbReference>
<protein>
    <submittedName>
        <fullName evidence="2 3">Acetyltransferase</fullName>
    </submittedName>
</protein>
<dbReference type="STRING" id="54915.ADS79_06740"/>
<dbReference type="EMBL" id="BJON01000013">
    <property type="protein sequence ID" value="GED69538.1"/>
    <property type="molecule type" value="Genomic_DNA"/>
</dbReference>